<evidence type="ECO:0000313" key="3">
    <source>
        <dbReference type="Proteomes" id="UP000051297"/>
    </source>
</evidence>
<organism evidence="2 3">
    <name type="scientific">candidate division WWE3 bacterium CSP1-7</name>
    <dbReference type="NCBI Taxonomy" id="1576480"/>
    <lineage>
        <taxon>Bacteria</taxon>
        <taxon>Katanobacteria</taxon>
    </lineage>
</organism>
<evidence type="ECO:0000313" key="2">
    <source>
        <dbReference type="EMBL" id="KRT67760.1"/>
    </source>
</evidence>
<dbReference type="GO" id="GO:0046872">
    <property type="term" value="F:metal ion binding"/>
    <property type="evidence" value="ECO:0007669"/>
    <property type="project" value="InterPro"/>
</dbReference>
<accession>A0A0T5ZYB3</accession>
<dbReference type="SUPFAM" id="SSF81296">
    <property type="entry name" value="E set domains"/>
    <property type="match status" value="1"/>
</dbReference>
<dbReference type="CDD" id="cd00063">
    <property type="entry name" value="FN3"/>
    <property type="match status" value="1"/>
</dbReference>
<dbReference type="SUPFAM" id="SSF49464">
    <property type="entry name" value="Carboxypeptidase regulatory domain-like"/>
    <property type="match status" value="1"/>
</dbReference>
<dbReference type="SUPFAM" id="SSF49363">
    <property type="entry name" value="Purple acid phosphatase, N-terminal domain"/>
    <property type="match status" value="1"/>
</dbReference>
<dbReference type="AlphaFoldDB" id="A0A0T5ZYB3"/>
<dbReference type="Gene3D" id="2.60.40.10">
    <property type="entry name" value="Immunoglobulins"/>
    <property type="match status" value="1"/>
</dbReference>
<dbReference type="PROSITE" id="PS50853">
    <property type="entry name" value="FN3"/>
    <property type="match status" value="1"/>
</dbReference>
<evidence type="ECO:0000259" key="1">
    <source>
        <dbReference type="PROSITE" id="PS50853"/>
    </source>
</evidence>
<feature type="domain" description="Fibronectin type-III" evidence="1">
    <location>
        <begin position="154"/>
        <end position="245"/>
    </location>
</feature>
<gene>
    <name evidence="2" type="ORF">XU08_C0001G0170</name>
</gene>
<dbReference type="InterPro" id="IPR008969">
    <property type="entry name" value="CarboxyPept-like_regulatory"/>
</dbReference>
<dbReference type="SUPFAM" id="SSF52833">
    <property type="entry name" value="Thioredoxin-like"/>
    <property type="match status" value="1"/>
</dbReference>
<name>A0A0T5ZYB3_UNCKA</name>
<dbReference type="GO" id="GO:0003993">
    <property type="term" value="F:acid phosphatase activity"/>
    <property type="evidence" value="ECO:0007669"/>
    <property type="project" value="InterPro"/>
</dbReference>
<dbReference type="EMBL" id="LDXK01000001">
    <property type="protein sequence ID" value="KRT67760.1"/>
    <property type="molecule type" value="Genomic_DNA"/>
</dbReference>
<dbReference type="InterPro" id="IPR013783">
    <property type="entry name" value="Ig-like_fold"/>
</dbReference>
<dbReference type="Gene3D" id="2.60.40.1120">
    <property type="entry name" value="Carboxypeptidase-like, regulatory domain"/>
    <property type="match status" value="1"/>
</dbReference>
<dbReference type="InterPro" id="IPR008963">
    <property type="entry name" value="Purple_acid_Pase-like_N"/>
</dbReference>
<dbReference type="Proteomes" id="UP000051297">
    <property type="component" value="Unassembled WGS sequence"/>
</dbReference>
<protein>
    <submittedName>
        <fullName evidence="2">Cytochrome C family protein</fullName>
    </submittedName>
</protein>
<comment type="caution">
    <text evidence="2">The sequence shown here is derived from an EMBL/GenBank/DDBJ whole genome shotgun (WGS) entry which is preliminary data.</text>
</comment>
<dbReference type="Gene3D" id="2.60.40.650">
    <property type="match status" value="1"/>
</dbReference>
<dbReference type="Gene3D" id="3.40.30.10">
    <property type="entry name" value="Glutaredoxin"/>
    <property type="match status" value="1"/>
</dbReference>
<dbReference type="InterPro" id="IPR014756">
    <property type="entry name" value="Ig_E-set"/>
</dbReference>
<dbReference type="InterPro" id="IPR015914">
    <property type="entry name" value="PAPs_N"/>
</dbReference>
<dbReference type="STRING" id="1576480.XU08_C0001G0170"/>
<dbReference type="InterPro" id="IPR036249">
    <property type="entry name" value="Thioredoxin-like_sf"/>
</dbReference>
<dbReference type="Pfam" id="PF16656">
    <property type="entry name" value="Pur_ac_phosph_N"/>
    <property type="match status" value="1"/>
</dbReference>
<reference evidence="2 3" key="1">
    <citation type="submission" date="2015-05" db="EMBL/GenBank/DDBJ databases">
        <title>Critical biogeochemical functions in the subsurface are associated with bacteria from new phyla and little studied lineages.</title>
        <authorList>
            <person name="Hug L.A."/>
            <person name="Thomas B.C."/>
            <person name="Sharon I."/>
            <person name="Brown C.T."/>
            <person name="Sharma R."/>
            <person name="Hettich R.L."/>
            <person name="Wilkins M.J."/>
            <person name="Williams K.H."/>
            <person name="Singh A."/>
            <person name="Banfield J.F."/>
        </authorList>
    </citation>
    <scope>NUCLEOTIDE SEQUENCE [LARGE SCALE GENOMIC DNA]</scope>
    <source>
        <strain evidence="2">CSP1-7</strain>
    </source>
</reference>
<dbReference type="PATRIC" id="fig|1576480.3.peg.170"/>
<proteinExistence type="predicted"/>
<sequence>MLSILPKLTRFLIVISFISLLVFYPQIVGATNSCTASASPASVQANSTTSFSFSITNTGSETVNYVRVMVPSENFTLQSSGVPSWTVYSGGSLVELVGGSVAPSSVFQFSLPATAGNSEAPSANWQVVTNTGTGEVSCTGSLGTTISGVADVLAPELSETAVTGITTSSATVSWTTNEASNSKVEYGPTEDLGFSKTVTTLVASHSVTLNGLSANTAYYYSAVSTDASGNIGRNDQNSLTTASSAGSTKITIPPPQTIIKSVTDTAAPGISITTNFSKPFEQPPLISGRATDAYGIAAVEYSTDGGVNWLPTDKLTSPGKKSTTFNFVPILFDDGNYQIVVRATDGSGNRGVSKIYTLVIDRLPPIVGSALISIGPLVLTPNENGQLVTISGVEHKVILSAAGGPVTIDLLIDNHVHSFSRSHETGLWNGAVIFAQSGFYELIVKAKDGGGNVTERRLTNVIVLDPGQLEGVDKGTITVYYQEPASKVWYLWDSRSFGQTNPRSFKDGTYSLFLPAGTYYLKISAPGYKTVTSSIFRLDSTAPINTDFTLEKTSPFSIFDLFRSQEVKISESQPPAEINPLLGKRALIFFLPAIEGTFESVTLRGHSSVLSFVNTWSDSSIEQISILDKFPRPNQIGTVVVQDNLSRIKILAKRGEYDLNLAVDEDGLLVDDFGIFTLPTHVFMDRKGVIKRVVPGVLTEEEIEKNLLDIL</sequence>
<dbReference type="InterPro" id="IPR003961">
    <property type="entry name" value="FN3_dom"/>
</dbReference>